<dbReference type="EMBL" id="QDDL01000009">
    <property type="protein sequence ID" value="PVZ65766.1"/>
    <property type="molecule type" value="Genomic_DNA"/>
</dbReference>
<proteinExistence type="predicted"/>
<gene>
    <name evidence="2" type="ORF">DC094_18015</name>
</gene>
<dbReference type="InterPro" id="IPR007730">
    <property type="entry name" value="SPOR-like_dom"/>
</dbReference>
<evidence type="ECO:0000313" key="2">
    <source>
        <dbReference type="EMBL" id="PVZ65766.1"/>
    </source>
</evidence>
<dbReference type="Proteomes" id="UP000244906">
    <property type="component" value="Unassembled WGS sequence"/>
</dbReference>
<reference evidence="2 3" key="1">
    <citation type="submission" date="2018-04" db="EMBL/GenBank/DDBJ databases">
        <title>Thalassorhabdus spongiae gen. nov., sp. nov., isolated from a marine sponge in South-West Iceland.</title>
        <authorList>
            <person name="Knobloch S."/>
            <person name="Daussin A."/>
            <person name="Johannsson R."/>
            <person name="Marteinsson V.T."/>
        </authorList>
    </citation>
    <scope>NUCLEOTIDE SEQUENCE [LARGE SCALE GENOMIC DNA]</scope>
    <source>
        <strain evidence="2 3">Hp12</strain>
    </source>
</reference>
<dbReference type="AlphaFoldDB" id="A0A2V1GX31"/>
<dbReference type="Gene3D" id="3.30.70.1070">
    <property type="entry name" value="Sporulation related repeat"/>
    <property type="match status" value="1"/>
</dbReference>
<dbReference type="GO" id="GO:0042834">
    <property type="term" value="F:peptidoglycan binding"/>
    <property type="evidence" value="ECO:0007669"/>
    <property type="project" value="InterPro"/>
</dbReference>
<dbReference type="RefSeq" id="WP_116688506.1">
    <property type="nucleotide sequence ID" value="NZ_CAWNYD010000009.1"/>
</dbReference>
<sequence length="249" mass="28736">MMRWLGLLLIIAVLAIPAAWFYQQKTLLSGLEYPTQVRVDAAQRDRFEKQVYANSDKLKGYLDESEYSLELVKEAPSLAELEAPSMFDKSQAPGTECFWLGHFYEVRVPSQEQKRLPIEGITTQVIDQQKDLFEGWWIYVDGFLDRTDAAEYSEFLNLNGISSFTEPAAAEDDPTYRVSLGLYARKKQAQREIERLRKYGIDAKVAPRSRPYKVYGLRILQDTTVSPKNAPWKQRLEKKYIGTFKKIAC</sequence>
<accession>A0A2V1GX31</accession>
<keyword evidence="3" id="KW-1185">Reference proteome</keyword>
<organism evidence="2 3">
    <name type="scientific">Pelagibaculum spongiae</name>
    <dbReference type="NCBI Taxonomy" id="2080658"/>
    <lineage>
        <taxon>Bacteria</taxon>
        <taxon>Pseudomonadati</taxon>
        <taxon>Pseudomonadota</taxon>
        <taxon>Gammaproteobacteria</taxon>
        <taxon>Oceanospirillales</taxon>
        <taxon>Pelagibaculum</taxon>
    </lineage>
</organism>
<dbReference type="PROSITE" id="PS51724">
    <property type="entry name" value="SPOR"/>
    <property type="match status" value="1"/>
</dbReference>
<dbReference type="Pfam" id="PF05036">
    <property type="entry name" value="SPOR"/>
    <property type="match status" value="1"/>
</dbReference>
<evidence type="ECO:0000259" key="1">
    <source>
        <dbReference type="PROSITE" id="PS51724"/>
    </source>
</evidence>
<feature type="domain" description="SPOR" evidence="1">
    <location>
        <begin position="130"/>
        <end position="210"/>
    </location>
</feature>
<comment type="caution">
    <text evidence="2">The sequence shown here is derived from an EMBL/GenBank/DDBJ whole genome shotgun (WGS) entry which is preliminary data.</text>
</comment>
<name>A0A2V1GX31_9GAMM</name>
<evidence type="ECO:0000313" key="3">
    <source>
        <dbReference type="Proteomes" id="UP000244906"/>
    </source>
</evidence>
<dbReference type="SUPFAM" id="SSF110997">
    <property type="entry name" value="Sporulation related repeat"/>
    <property type="match status" value="1"/>
</dbReference>
<dbReference type="InterPro" id="IPR036680">
    <property type="entry name" value="SPOR-like_sf"/>
</dbReference>
<protein>
    <recommendedName>
        <fullName evidence="1">SPOR domain-containing protein</fullName>
    </recommendedName>
</protein>